<reference evidence="1" key="1">
    <citation type="submission" date="2018-05" db="EMBL/GenBank/DDBJ databases">
        <authorList>
            <person name="Lanie J.A."/>
            <person name="Ng W.-L."/>
            <person name="Kazmierczak K.M."/>
            <person name="Andrzejewski T.M."/>
            <person name="Davidsen T.M."/>
            <person name="Wayne K.J."/>
            <person name="Tettelin H."/>
            <person name="Glass J.I."/>
            <person name="Rusch D."/>
            <person name="Podicherti R."/>
            <person name="Tsui H.-C.T."/>
            <person name="Winkler M.E."/>
        </authorList>
    </citation>
    <scope>NUCLEOTIDE SEQUENCE</scope>
</reference>
<accession>A0A381VIF6</accession>
<dbReference type="EMBL" id="UINC01008855">
    <property type="protein sequence ID" value="SVA39791.1"/>
    <property type="molecule type" value="Genomic_DNA"/>
</dbReference>
<dbReference type="Gene3D" id="3.20.20.140">
    <property type="entry name" value="Metal-dependent hydrolases"/>
    <property type="match status" value="1"/>
</dbReference>
<proteinExistence type="predicted"/>
<dbReference type="AlphaFoldDB" id="A0A381VIF6"/>
<sequence>MAKITGEIRDAITGDIVQARVQVLNPAGENIAPTDAMWKVGPGEPFFYSDGQFSLDATRGYHRVLVERGTEFTPWQETVEVGSSSDFSLDIQLERWSDLPDRGWHPGNTHIHYDEKESDPDRRLAYDSRVEDLRMTAVSILKRWDLNYATNKYPPGMLTEYTDTHHYVQSGEETRHNHDPSDPFKIGYGHVMLLNIHNQVEPISRGLIVDQFDPDYPPLSYACDQANDQGGLVIWCHNGQGMEAPVAAALGKVHAMNLFDPFWNDVEYLYWYHMLNTGIKMPVSTGSDWFVSSANRVYSQTDGRFAYETWLDGLRNGRTFITNGPALFLMVAGKEPGETIEVEKGTRLPIHVNWYSHHPVERVEIVLNGKIVERRDYPEGMNAGHLETDLVAQSDGWLGARLGSASRDSFNQPIWAHTSPVYLKGTDIRSEASFESATYFTERIGEGIDWVKTKGRFYSDIQRKEIVDLFRQGQDWYRDLA</sequence>
<evidence type="ECO:0000313" key="1">
    <source>
        <dbReference type="EMBL" id="SVA39791.1"/>
    </source>
</evidence>
<protein>
    <submittedName>
        <fullName evidence="1">Uncharacterized protein</fullName>
    </submittedName>
</protein>
<name>A0A381VIF6_9ZZZZ</name>
<dbReference type="NCBIfam" id="NF038032">
    <property type="entry name" value="CehA_McbA_metalo"/>
    <property type="match status" value="1"/>
</dbReference>
<gene>
    <name evidence="1" type="ORF">METZ01_LOCUS92645</name>
</gene>
<organism evidence="1">
    <name type="scientific">marine metagenome</name>
    <dbReference type="NCBI Taxonomy" id="408172"/>
    <lineage>
        <taxon>unclassified sequences</taxon>
        <taxon>metagenomes</taxon>
        <taxon>ecological metagenomes</taxon>
    </lineage>
</organism>